<gene>
    <name evidence="5" type="ORF">CMV30_11495</name>
</gene>
<protein>
    <submittedName>
        <fullName evidence="5">Hydrolase TatD</fullName>
    </submittedName>
</protein>
<dbReference type="InterPro" id="IPR015991">
    <property type="entry name" value="TatD/YcfH-like"/>
</dbReference>
<comment type="similarity">
    <text evidence="1">Belongs to the metallo-dependent hydrolases superfamily. TatD-type hydrolase family.</text>
</comment>
<evidence type="ECO:0000256" key="2">
    <source>
        <dbReference type="ARBA" id="ARBA00022723"/>
    </source>
</evidence>
<dbReference type="PANTHER" id="PTHR46124:SF2">
    <property type="entry name" value="D-AMINOACYL-TRNA DEACYLASE"/>
    <property type="match status" value="1"/>
</dbReference>
<sequence length="268" mass="29752">MASLIDTHTHLESFAHKGVLAETLVRAKDAGVEAMITIGTSPEDWRFYQKIARENAGFVHYSVGVHPCSVEETWPDEVAQIEEFWSQFSEPPPVALGECGLDRFHLPKDDAAKAEKIFRWQRAAFAAQLLIAAKLKCPLVVHSRGAFQECVEMIDASGVDWTKVVFHCFTEGEAEMAELTRRGGYGSFTGILTYKTAETIRAAAKAQGLSRFMLETDAPYLTPMPHRGKPNEPAYLKNTAEFAAGVFGVSYEELARVSTENARRFFGI</sequence>
<evidence type="ECO:0000256" key="4">
    <source>
        <dbReference type="PIRSR" id="PIRSR005902-1"/>
    </source>
</evidence>
<feature type="binding site" evidence="4">
    <location>
        <position position="8"/>
    </location>
    <ligand>
        <name>a divalent metal cation</name>
        <dbReference type="ChEBI" id="CHEBI:60240"/>
        <label>1</label>
    </ligand>
</feature>
<dbReference type="Gene3D" id="3.20.20.140">
    <property type="entry name" value="Metal-dependent hydrolases"/>
    <property type="match status" value="1"/>
</dbReference>
<dbReference type="OrthoDB" id="9810005at2"/>
<dbReference type="PANTHER" id="PTHR46124">
    <property type="entry name" value="D-AMINOACYL-TRNA DEACYLASE"/>
    <property type="match status" value="1"/>
</dbReference>
<dbReference type="InterPro" id="IPR001130">
    <property type="entry name" value="TatD-like"/>
</dbReference>
<organism evidence="5 6">
    <name type="scientific">Nibricoccus aquaticus</name>
    <dbReference type="NCBI Taxonomy" id="2576891"/>
    <lineage>
        <taxon>Bacteria</taxon>
        <taxon>Pseudomonadati</taxon>
        <taxon>Verrucomicrobiota</taxon>
        <taxon>Opitutia</taxon>
        <taxon>Opitutales</taxon>
        <taxon>Opitutaceae</taxon>
        <taxon>Nibricoccus</taxon>
    </lineage>
</organism>
<keyword evidence="3 5" id="KW-0378">Hydrolase</keyword>
<dbReference type="GO" id="GO:0046872">
    <property type="term" value="F:metal ion binding"/>
    <property type="evidence" value="ECO:0007669"/>
    <property type="project" value="UniProtKB-KW"/>
</dbReference>
<feature type="binding site" evidence="4">
    <location>
        <position position="142"/>
    </location>
    <ligand>
        <name>a divalent metal cation</name>
        <dbReference type="ChEBI" id="CHEBI:60240"/>
        <label>2</label>
    </ligand>
</feature>
<dbReference type="PIRSF" id="PIRSF005902">
    <property type="entry name" value="DNase_TatD"/>
    <property type="match status" value="1"/>
</dbReference>
<dbReference type="KEGG" id="vbh:CMV30_11495"/>
<dbReference type="GO" id="GO:0004536">
    <property type="term" value="F:DNA nuclease activity"/>
    <property type="evidence" value="ECO:0007669"/>
    <property type="project" value="InterPro"/>
</dbReference>
<feature type="binding site" evidence="4">
    <location>
        <position position="98"/>
    </location>
    <ligand>
        <name>a divalent metal cation</name>
        <dbReference type="ChEBI" id="CHEBI:60240"/>
        <label>1</label>
    </ligand>
</feature>
<dbReference type="GO" id="GO:0016788">
    <property type="term" value="F:hydrolase activity, acting on ester bonds"/>
    <property type="evidence" value="ECO:0007669"/>
    <property type="project" value="InterPro"/>
</dbReference>
<dbReference type="FunFam" id="3.20.20.140:FF:000005">
    <property type="entry name" value="TatD family hydrolase"/>
    <property type="match status" value="1"/>
</dbReference>
<evidence type="ECO:0000256" key="3">
    <source>
        <dbReference type="ARBA" id="ARBA00022801"/>
    </source>
</evidence>
<evidence type="ECO:0000313" key="6">
    <source>
        <dbReference type="Proteomes" id="UP000217265"/>
    </source>
</evidence>
<dbReference type="CDD" id="cd01310">
    <property type="entry name" value="TatD_DNAse"/>
    <property type="match status" value="1"/>
</dbReference>
<evidence type="ECO:0000256" key="1">
    <source>
        <dbReference type="ARBA" id="ARBA00009275"/>
    </source>
</evidence>
<keyword evidence="6" id="KW-1185">Reference proteome</keyword>
<accession>A0A290QE45</accession>
<feature type="binding site" evidence="4">
    <location>
        <position position="167"/>
    </location>
    <ligand>
        <name>a divalent metal cation</name>
        <dbReference type="ChEBI" id="CHEBI:60240"/>
        <label>2</label>
    </ligand>
</feature>
<dbReference type="SUPFAM" id="SSF51556">
    <property type="entry name" value="Metallo-dependent hydrolases"/>
    <property type="match status" value="1"/>
</dbReference>
<reference evidence="5 6" key="1">
    <citation type="submission" date="2017-09" db="EMBL/GenBank/DDBJ databases">
        <title>Complete genome sequence of Verrucomicrobial strain HZ-65, isolated from freshwater.</title>
        <authorList>
            <person name="Choi A."/>
        </authorList>
    </citation>
    <scope>NUCLEOTIDE SEQUENCE [LARGE SCALE GENOMIC DNA]</scope>
    <source>
        <strain evidence="5 6">HZ-65</strain>
    </source>
</reference>
<feature type="binding site" evidence="4">
    <location>
        <position position="217"/>
    </location>
    <ligand>
        <name>a divalent metal cation</name>
        <dbReference type="ChEBI" id="CHEBI:60240"/>
        <label>1</label>
    </ligand>
</feature>
<dbReference type="Proteomes" id="UP000217265">
    <property type="component" value="Chromosome"/>
</dbReference>
<evidence type="ECO:0000313" key="5">
    <source>
        <dbReference type="EMBL" id="ATC64526.1"/>
    </source>
</evidence>
<feature type="binding site" evidence="4">
    <location>
        <position position="10"/>
    </location>
    <ligand>
        <name>a divalent metal cation</name>
        <dbReference type="ChEBI" id="CHEBI:60240"/>
        <label>1</label>
    </ligand>
</feature>
<dbReference type="InterPro" id="IPR032466">
    <property type="entry name" value="Metal_Hydrolase"/>
</dbReference>
<dbReference type="Pfam" id="PF01026">
    <property type="entry name" value="TatD_DNase"/>
    <property type="match status" value="1"/>
</dbReference>
<dbReference type="AlphaFoldDB" id="A0A290QE45"/>
<dbReference type="EMBL" id="CP023344">
    <property type="protein sequence ID" value="ATC64526.1"/>
    <property type="molecule type" value="Genomic_DNA"/>
</dbReference>
<dbReference type="RefSeq" id="WP_096056157.1">
    <property type="nucleotide sequence ID" value="NZ_CP023344.1"/>
</dbReference>
<name>A0A290QE45_9BACT</name>
<dbReference type="NCBIfam" id="TIGR00010">
    <property type="entry name" value="YchF/TatD family DNA exonuclease"/>
    <property type="match status" value="1"/>
</dbReference>
<keyword evidence="2 4" id="KW-0479">Metal-binding</keyword>
<dbReference type="GO" id="GO:0005829">
    <property type="term" value="C:cytosol"/>
    <property type="evidence" value="ECO:0007669"/>
    <property type="project" value="TreeGrafter"/>
</dbReference>
<proteinExistence type="inferred from homology"/>